<dbReference type="SUPFAM" id="SSF51395">
    <property type="entry name" value="FMN-linked oxidoreductases"/>
    <property type="match status" value="1"/>
</dbReference>
<dbReference type="EMBL" id="JASUZX010000001">
    <property type="protein sequence ID" value="MDL5039712.1"/>
    <property type="molecule type" value="Genomic_DNA"/>
</dbReference>
<proteinExistence type="predicted"/>
<evidence type="ECO:0000256" key="1">
    <source>
        <dbReference type="ARBA" id="ARBA00022630"/>
    </source>
</evidence>
<dbReference type="GO" id="GO:0010181">
    <property type="term" value="F:FMN binding"/>
    <property type="evidence" value="ECO:0007669"/>
    <property type="project" value="InterPro"/>
</dbReference>
<sequence>MSKYDKLFEPITFKSGVRAENRIVMAPMTHYSSNDDGTISDAELRYYAERAKGPGMVVTACANVTENGKAFTGQPGAHTDEMVESMKKLAQTIQQNGAKAVVQIHHGGRECPAELVPGGDVVSASETDSSDGSVHARALTGEETAEIVKAFGEATRRVIEAGFDGVEIHGANGYLIQQFFSPYTNWREDEWGGSLEKRLAFPLAVVDAVKKTVAEYADRPFLVGYRLSPEEPYEPGITMDDTFALLDALMEKELDYVHISLQHFWSKARRGGEPGRPRMEQIVEHVAGRVPLIGVGSLHTGDEVLKAMETDVPLIALGRELVMEPHWVEKIKAGQEDAIQTALRKDDRERLVIPEPLWKMIISTPGWFPFAE</sequence>
<dbReference type="InterPro" id="IPR051799">
    <property type="entry name" value="NADH_flavin_oxidoreductase"/>
</dbReference>
<evidence type="ECO:0000313" key="6">
    <source>
        <dbReference type="Proteomes" id="UP000070376"/>
    </source>
</evidence>
<dbReference type="AlphaFoldDB" id="A0A133KAH9"/>
<feature type="domain" description="NADH:flavin oxidoreductase/NADH oxidase N-terminal" evidence="3">
    <location>
        <begin position="6"/>
        <end position="337"/>
    </location>
</feature>
<evidence type="ECO:0000259" key="3">
    <source>
        <dbReference type="Pfam" id="PF00724"/>
    </source>
</evidence>
<name>A0A133KAH9_HEYCO</name>
<dbReference type="GO" id="GO:0016491">
    <property type="term" value="F:oxidoreductase activity"/>
    <property type="evidence" value="ECO:0007669"/>
    <property type="project" value="UniProtKB-KW"/>
</dbReference>
<evidence type="ECO:0000313" key="5">
    <source>
        <dbReference type="EMBL" id="MDL5039712.1"/>
    </source>
</evidence>
<dbReference type="Proteomes" id="UP000070376">
    <property type="component" value="Unassembled WGS sequence"/>
</dbReference>
<reference evidence="6" key="2">
    <citation type="submission" date="2016-01" db="EMBL/GenBank/DDBJ databases">
        <authorList>
            <person name="Mitreva M."/>
            <person name="Pepin K.H."/>
            <person name="Mihindukulasuriya K.A."/>
            <person name="Fulton R."/>
            <person name="Fronick C."/>
            <person name="O'Laughlin M."/>
            <person name="Miner T."/>
            <person name="Herter B."/>
            <person name="Rosa B.A."/>
            <person name="Cordes M."/>
            <person name="Tomlinson C."/>
            <person name="Wollam A."/>
            <person name="Palsikar V.B."/>
            <person name="Mardis E.R."/>
            <person name="Wilson R.K."/>
        </authorList>
    </citation>
    <scope>NUCLEOTIDE SEQUENCE [LARGE SCALE GENOMIC DNA]</scope>
    <source>
        <strain evidence="6">GED7749B</strain>
    </source>
</reference>
<keyword evidence="2" id="KW-0560">Oxidoreductase</keyword>
<evidence type="ECO:0000313" key="4">
    <source>
        <dbReference type="EMBL" id="KWZ76562.1"/>
    </source>
</evidence>
<dbReference type="Proteomes" id="UP001223084">
    <property type="component" value="Unassembled WGS sequence"/>
</dbReference>
<evidence type="ECO:0000256" key="2">
    <source>
        <dbReference type="ARBA" id="ARBA00023002"/>
    </source>
</evidence>
<keyword evidence="1" id="KW-0285">Flavoprotein</keyword>
<organism evidence="4 6">
    <name type="scientific">Heyndrickxia coagulans</name>
    <name type="common">Weizmannia coagulans</name>
    <dbReference type="NCBI Taxonomy" id="1398"/>
    <lineage>
        <taxon>Bacteria</taxon>
        <taxon>Bacillati</taxon>
        <taxon>Bacillota</taxon>
        <taxon>Bacilli</taxon>
        <taxon>Bacillales</taxon>
        <taxon>Bacillaceae</taxon>
        <taxon>Heyndrickxia</taxon>
    </lineage>
</organism>
<protein>
    <submittedName>
        <fullName evidence="5">NADH-dependent flavin oxidoreductase</fullName>
    </submittedName>
    <submittedName>
        <fullName evidence="4">Oxidoreductase, FAD/FMN-binding protein</fullName>
    </submittedName>
</protein>
<dbReference type="EMBL" id="LRPN01000196">
    <property type="protein sequence ID" value="KWZ76562.1"/>
    <property type="molecule type" value="Genomic_DNA"/>
</dbReference>
<reference evidence="4" key="1">
    <citation type="submission" date="2016-01" db="EMBL/GenBank/DDBJ databases">
        <authorList>
            <person name="Oliw E.H."/>
        </authorList>
    </citation>
    <scope>NUCLEOTIDE SEQUENCE [LARGE SCALE GENOMIC DNA]</scope>
    <source>
        <strain evidence="4">GED7749B</strain>
    </source>
</reference>
<dbReference type="PANTHER" id="PTHR43656:SF2">
    <property type="entry name" value="BINDING OXIDOREDUCTASE, PUTATIVE (AFU_ORTHOLOGUE AFUA_2G08260)-RELATED"/>
    <property type="match status" value="1"/>
</dbReference>
<dbReference type="Pfam" id="PF00724">
    <property type="entry name" value="Oxidored_FMN"/>
    <property type="match status" value="1"/>
</dbReference>
<dbReference type="InterPro" id="IPR001155">
    <property type="entry name" value="OxRdtase_FMN_N"/>
</dbReference>
<dbReference type="Gene3D" id="3.20.20.70">
    <property type="entry name" value="Aldolase class I"/>
    <property type="match status" value="1"/>
</dbReference>
<reference evidence="5" key="3">
    <citation type="submission" date="2023-06" db="EMBL/GenBank/DDBJ databases">
        <title>Probiogenomic evaluation and L lactic producing Weizmannia coaggulans BKMTCR2-2 from tree bark.</title>
        <authorList>
            <person name="Mahittikon J."/>
            <person name="Tanasupawat S."/>
        </authorList>
    </citation>
    <scope>NUCLEOTIDE SEQUENCE</scope>
    <source>
        <strain evidence="5">BKMTCR2-2</strain>
    </source>
</reference>
<gene>
    <name evidence="4" type="ORF">HMPREF3213_03737</name>
    <name evidence="5" type="ORF">QN341_01210</name>
</gene>
<comment type="caution">
    <text evidence="4">The sequence shown here is derived from an EMBL/GenBank/DDBJ whole genome shotgun (WGS) entry which is preliminary data.</text>
</comment>
<dbReference type="CDD" id="cd04735">
    <property type="entry name" value="OYE_like_4_FMN"/>
    <property type="match status" value="1"/>
</dbReference>
<dbReference type="RefSeq" id="WP_061087273.1">
    <property type="nucleotide sequence ID" value="NZ_CP025437.1"/>
</dbReference>
<dbReference type="InterPro" id="IPR013785">
    <property type="entry name" value="Aldolase_TIM"/>
</dbReference>
<accession>A0A133KAH9</accession>
<dbReference type="PANTHER" id="PTHR43656">
    <property type="entry name" value="BINDING OXIDOREDUCTASE, PUTATIVE (AFU_ORTHOLOGUE AFUA_2G08260)-RELATED"/>
    <property type="match status" value="1"/>
</dbReference>
<dbReference type="PATRIC" id="fig|1398.22.peg.3741"/>